<keyword evidence="2" id="KW-1185">Reference proteome</keyword>
<protein>
    <submittedName>
        <fullName evidence="1">Uncharacterized protein</fullName>
    </submittedName>
</protein>
<gene>
    <name evidence="1" type="ORF">ADUPG1_012308</name>
</gene>
<dbReference type="Proteomes" id="UP001057375">
    <property type="component" value="Unassembled WGS sequence"/>
</dbReference>
<organism evidence="1 2">
    <name type="scientific">Aduncisulcus paluster</name>
    <dbReference type="NCBI Taxonomy" id="2918883"/>
    <lineage>
        <taxon>Eukaryota</taxon>
        <taxon>Metamonada</taxon>
        <taxon>Carpediemonas-like organisms</taxon>
        <taxon>Aduncisulcus</taxon>
    </lineage>
</organism>
<sequence length="582" mass="66379">MDSSPVDLIPARIAYKAHQGDRFDPPVEHCDVSIIQPLLSESSGVYGEGHGEAHLHSFIRGFSELCFKSLHFSFGKSPISLHGIYICVSSSFSYPMKMTFRFHTPQSKIHECFYSIPEMKCAEWYYLDVGIDNIVYAEIVSVENQKGDSQCFLESILFVLAEKCYIQAKIEEEARSLRVKLSETVAQGNPSNPPVFRSDPSIISFFIPKDTAVLSFSYSDHHLDKFLVEGGNLFFESLDIHFHEPHTVGSVFMCARTGIWGPKEMDFIFKSVDGELFPCEFTILQLHDSKEFKGVCYWHLLRPCDEIAGIRMIECHVRCRSCWGGYNYGSMHSLLFTMGSDEAYKAELLWDQKEKKRTEKMRCAHVVDTQYVLSACRDLSIPPSSLPHIYSGILPSIPSSASSMARVDVSGFKGSFVDNPDPSDFPLLFSMSAQSSGVNLYTIDIPFHTPWCLSELLLCAHGSYVDFDGFHQNQPKDLDVTFITEEGHSKTIPFRFIEMSGLNWHSLHVGIKNVVKCTISCVSSWGGYNWCEIEKLRFIIDQDSNRIEVRRREMRNHWDEIEREMSSKYFDIWIHGDKSSKL</sequence>
<evidence type="ECO:0000313" key="1">
    <source>
        <dbReference type="EMBL" id="GKT23046.1"/>
    </source>
</evidence>
<comment type="caution">
    <text evidence="1">The sequence shown here is derived from an EMBL/GenBank/DDBJ whole genome shotgun (WGS) entry which is preliminary data.</text>
</comment>
<proteinExistence type="predicted"/>
<reference evidence="1" key="1">
    <citation type="submission" date="2022-03" db="EMBL/GenBank/DDBJ databases">
        <title>Draft genome sequence of Aduncisulcus paluster, a free-living microaerophilic Fornicata.</title>
        <authorList>
            <person name="Yuyama I."/>
            <person name="Kume K."/>
            <person name="Tamura T."/>
            <person name="Inagaki Y."/>
            <person name="Hashimoto T."/>
        </authorList>
    </citation>
    <scope>NUCLEOTIDE SEQUENCE</scope>
    <source>
        <strain evidence="1">NY0171</strain>
    </source>
</reference>
<name>A0ABQ5JZS4_9EUKA</name>
<evidence type="ECO:0000313" key="2">
    <source>
        <dbReference type="Proteomes" id="UP001057375"/>
    </source>
</evidence>
<accession>A0ABQ5JZS4</accession>
<dbReference type="EMBL" id="BQXS01012440">
    <property type="protein sequence ID" value="GKT23046.1"/>
    <property type="molecule type" value="Genomic_DNA"/>
</dbReference>